<dbReference type="GO" id="GO:0005262">
    <property type="term" value="F:calcium channel activity"/>
    <property type="evidence" value="ECO:0007669"/>
    <property type="project" value="UniProtKB-UniRule"/>
</dbReference>
<organism evidence="17 18">
    <name type="scientific">Glossina austeni</name>
    <name type="common">Savannah tsetse fly</name>
    <dbReference type="NCBI Taxonomy" id="7395"/>
    <lineage>
        <taxon>Eukaryota</taxon>
        <taxon>Metazoa</taxon>
        <taxon>Ecdysozoa</taxon>
        <taxon>Arthropoda</taxon>
        <taxon>Hexapoda</taxon>
        <taxon>Insecta</taxon>
        <taxon>Pterygota</taxon>
        <taxon>Neoptera</taxon>
        <taxon>Endopterygota</taxon>
        <taxon>Diptera</taxon>
        <taxon>Brachycera</taxon>
        <taxon>Muscomorpha</taxon>
        <taxon>Hippoboscoidea</taxon>
        <taxon>Glossinidae</taxon>
        <taxon>Glossina</taxon>
    </lineage>
</organism>
<evidence type="ECO:0000256" key="5">
    <source>
        <dbReference type="ARBA" id="ARBA00022673"/>
    </source>
</evidence>
<keyword evidence="13 15" id="KW-0407">Ion channel</keyword>
<evidence type="ECO:0000256" key="13">
    <source>
        <dbReference type="ARBA" id="ARBA00023303"/>
    </source>
</evidence>
<evidence type="ECO:0000256" key="12">
    <source>
        <dbReference type="ARBA" id="ARBA00023136"/>
    </source>
</evidence>
<accession>A0A1A9V3X3</accession>
<protein>
    <recommendedName>
        <fullName evidence="15">Calcium uniporter protein</fullName>
    </recommendedName>
</protein>
<dbReference type="PANTHER" id="PTHR13462:SF10">
    <property type="entry name" value="CALCIUM UNIPORTER PROTEIN, MITOCHONDRIAL"/>
    <property type="match status" value="1"/>
</dbReference>
<dbReference type="PANTHER" id="PTHR13462">
    <property type="entry name" value="CALCIUM UNIPORTER PROTEIN, MITOCHONDRIAL"/>
    <property type="match status" value="1"/>
</dbReference>
<comment type="domain">
    <text evidence="15">The selectivity filter, in which calcium ions are arranged in single file, is composed of two acidic rings separated by one helical turn along the central axis of the channel pore.</text>
</comment>
<evidence type="ECO:0000256" key="6">
    <source>
        <dbReference type="ARBA" id="ARBA00022692"/>
    </source>
</evidence>
<dbReference type="InterPro" id="IPR039055">
    <property type="entry name" value="MCU_fam"/>
</dbReference>
<keyword evidence="9 15" id="KW-1133">Transmembrane helix</keyword>
<evidence type="ECO:0000256" key="10">
    <source>
        <dbReference type="ARBA" id="ARBA00023065"/>
    </source>
</evidence>
<evidence type="ECO:0000256" key="15">
    <source>
        <dbReference type="RuleBase" id="RU367035"/>
    </source>
</evidence>
<dbReference type="GO" id="GO:0051560">
    <property type="term" value="P:mitochondrial calcium ion homeostasis"/>
    <property type="evidence" value="ECO:0007669"/>
    <property type="project" value="UniProtKB-UniRule"/>
</dbReference>
<dbReference type="STRING" id="7395.A0A1A9V3X3"/>
<proteinExistence type="inferred from homology"/>
<dbReference type="EnsemblMetazoa" id="GAUT024941-RA">
    <property type="protein sequence ID" value="GAUT024941-PA"/>
    <property type="gene ID" value="GAUT024941"/>
</dbReference>
<comment type="similarity">
    <text evidence="2 15">Belongs to the MCU (TC 1.A.77) family.</text>
</comment>
<evidence type="ECO:0000256" key="3">
    <source>
        <dbReference type="ARBA" id="ARBA00022448"/>
    </source>
</evidence>
<feature type="domain" description="Calcium uniporter protein C-terminal" evidence="16">
    <location>
        <begin position="196"/>
        <end position="297"/>
    </location>
</feature>
<reference evidence="17" key="1">
    <citation type="submission" date="2020-05" db="UniProtKB">
        <authorList>
            <consortium name="EnsemblMetazoa"/>
        </authorList>
    </citation>
    <scope>IDENTIFICATION</scope>
    <source>
        <strain evidence="17">TTRI</strain>
    </source>
</reference>
<evidence type="ECO:0000256" key="11">
    <source>
        <dbReference type="ARBA" id="ARBA00023128"/>
    </source>
</evidence>
<evidence type="ECO:0000256" key="2">
    <source>
        <dbReference type="ARBA" id="ARBA00005653"/>
    </source>
</evidence>
<keyword evidence="10 15" id="KW-0406">Ion transport</keyword>
<dbReference type="GO" id="GO:0036444">
    <property type="term" value="P:calcium import into the mitochondrion"/>
    <property type="evidence" value="ECO:0007669"/>
    <property type="project" value="UniProtKB-ARBA"/>
</dbReference>
<dbReference type="AlphaFoldDB" id="A0A1A9V3X3"/>
<comment type="function">
    <text evidence="15">Mitochondrial inner membrane calcium uniporter that mediates calcium uptake into mitochondria. Mitochondrial calcium homeostasis plays key roles in cellular physiology and regulates cell bioenergetics, cytoplasmic calcium signals and activation of cell death pathways.</text>
</comment>
<keyword evidence="7 15" id="KW-0999">Mitochondrion inner membrane</keyword>
<sequence>MTSTLDVNRKKVKFVPSNCYAVTRDGDISVEYVNGFPYFVIPLPSRNEKCRFALKPITHTVGNFIEMLKTEDRGIDRATILNKNGIRIASSCNVESLLDEPFWIYINDQKYKVVPPERERIILEELNNLGKIRALVGQLYEALNVGEYHIQKEQELVTRLEDLKYKLAPLESVGYSTMSSNNCNVRLKCLSLFHLKEKTELSEQAKRKTTIMNWLGLGLMSVQFGILARLTWWEYSWDIMEPVTYFVTYGTGMAMYAYYCITRIEYNMPDVNKRQYLLTMYKRANKKNFDVTTYNSLKREIAEIEYDLRRLRDPLNIQLPPHIDRSQQHPPLEQKISRKSATINPELADGTTTTKKAGLSLPFLSSKA</sequence>
<keyword evidence="4 15" id="KW-0109">Calcium transport</keyword>
<evidence type="ECO:0000256" key="14">
    <source>
        <dbReference type="ARBA" id="ARBA00036634"/>
    </source>
</evidence>
<keyword evidence="8 15" id="KW-0106">Calcium</keyword>
<keyword evidence="11 15" id="KW-0496">Mitochondrion</keyword>
<keyword evidence="18" id="KW-1185">Reference proteome</keyword>
<keyword evidence="12 15" id="KW-0472">Membrane</keyword>
<keyword evidence="3 15" id="KW-0813">Transport</keyword>
<comment type="subcellular location">
    <subcellularLocation>
        <location evidence="1 15">Mitochondrion inner membrane</location>
        <topology evidence="1 15">Multi-pass membrane protein</topology>
    </subcellularLocation>
</comment>
<feature type="transmembrane region" description="Helical" evidence="15">
    <location>
        <begin position="243"/>
        <end position="261"/>
    </location>
</feature>
<dbReference type="Pfam" id="PF04678">
    <property type="entry name" value="MCU"/>
    <property type="match status" value="2"/>
</dbReference>
<evidence type="ECO:0000256" key="1">
    <source>
        <dbReference type="ARBA" id="ARBA00004448"/>
    </source>
</evidence>
<evidence type="ECO:0000256" key="7">
    <source>
        <dbReference type="ARBA" id="ARBA00022792"/>
    </source>
</evidence>
<evidence type="ECO:0000256" key="4">
    <source>
        <dbReference type="ARBA" id="ARBA00022568"/>
    </source>
</evidence>
<comment type="catalytic activity">
    <reaction evidence="14">
        <text>Ca(2+)(in) = Ca(2+)(out)</text>
        <dbReference type="Rhea" id="RHEA:29671"/>
        <dbReference type="ChEBI" id="CHEBI:29108"/>
    </reaction>
</comment>
<keyword evidence="6 15" id="KW-0812">Transmembrane</keyword>
<evidence type="ECO:0000313" key="17">
    <source>
        <dbReference type="EnsemblMetazoa" id="GAUT024941-PA"/>
    </source>
</evidence>
<evidence type="ECO:0000256" key="9">
    <source>
        <dbReference type="ARBA" id="ARBA00022989"/>
    </source>
</evidence>
<feature type="transmembrane region" description="Helical" evidence="15">
    <location>
        <begin position="211"/>
        <end position="231"/>
    </location>
</feature>
<feature type="domain" description="Calcium uniporter protein C-terminal" evidence="16">
    <location>
        <begin position="71"/>
        <end position="175"/>
    </location>
</feature>
<evidence type="ECO:0000256" key="8">
    <source>
        <dbReference type="ARBA" id="ARBA00022837"/>
    </source>
</evidence>
<dbReference type="InterPro" id="IPR006769">
    <property type="entry name" value="MCU_C"/>
</dbReference>
<dbReference type="Proteomes" id="UP000078200">
    <property type="component" value="Unassembled WGS sequence"/>
</dbReference>
<keyword evidence="5 15" id="KW-0107">Calcium channel</keyword>
<evidence type="ECO:0000313" key="18">
    <source>
        <dbReference type="Proteomes" id="UP000078200"/>
    </source>
</evidence>
<dbReference type="GO" id="GO:1990246">
    <property type="term" value="C:uniplex complex"/>
    <property type="evidence" value="ECO:0007669"/>
    <property type="project" value="TreeGrafter"/>
</dbReference>
<name>A0A1A9V3X3_GLOAU</name>
<evidence type="ECO:0000259" key="16">
    <source>
        <dbReference type="Pfam" id="PF04678"/>
    </source>
</evidence>
<dbReference type="GO" id="GO:0015292">
    <property type="term" value="F:uniporter activity"/>
    <property type="evidence" value="ECO:0007669"/>
    <property type="project" value="UniProtKB-UniRule"/>
</dbReference>
<dbReference type="VEuPathDB" id="VectorBase:GAUT024941"/>